<dbReference type="STRING" id="1307761.L21SP2_1149"/>
<dbReference type="Proteomes" id="UP000018680">
    <property type="component" value="Chromosome"/>
</dbReference>
<dbReference type="HOGENOM" id="CLU_692406_0_0_12"/>
<dbReference type="EMBL" id="CP006939">
    <property type="protein sequence ID" value="AHC14552.1"/>
    <property type="molecule type" value="Genomic_DNA"/>
</dbReference>
<name>V5WFH7_9SPIO</name>
<reference evidence="1 2" key="1">
    <citation type="journal article" date="2015" name="Stand. Genomic Sci.">
        <title>Complete genome sequence and description of Salinispira pacifica gen. nov., sp. nov., a novel spirochaete isolated form a hypersaline microbial mat.</title>
        <authorList>
            <person name="Ben Hania W."/>
            <person name="Joseph M."/>
            <person name="Schumann P."/>
            <person name="Bunk B."/>
            <person name="Fiebig A."/>
            <person name="Sproer C."/>
            <person name="Klenk H.P."/>
            <person name="Fardeau M.L."/>
            <person name="Spring S."/>
        </authorList>
    </citation>
    <scope>NUCLEOTIDE SEQUENCE [LARGE SCALE GENOMIC DNA]</scope>
    <source>
        <strain evidence="1 2">L21-RPul-D2</strain>
    </source>
</reference>
<keyword evidence="2" id="KW-1185">Reference proteome</keyword>
<evidence type="ECO:0000313" key="1">
    <source>
        <dbReference type="EMBL" id="AHC14552.1"/>
    </source>
</evidence>
<dbReference type="AlphaFoldDB" id="V5WFH7"/>
<dbReference type="RefSeq" id="WP_024267476.1">
    <property type="nucleotide sequence ID" value="NC_023035.1"/>
</dbReference>
<accession>V5WFH7</accession>
<protein>
    <submittedName>
        <fullName evidence="1">Uncharacterized protein</fullName>
    </submittedName>
</protein>
<gene>
    <name evidence="1" type="ORF">L21SP2_1149</name>
</gene>
<sequence>MNIIRILLILAVASGIFLPMFFNPPQLTREPLLTPVWMRDFRPDSRESEDGFRMAGSGSGDEPGLEAELNWVPLFQDGNLLYVSARGDAGSYEDASFYLDYNSHRYFNTGQYHNTLVARTPRGGIDEVLQSNWFPVLSSQGLLLVSPDGFGLKRLDEQLRELFTREWASLIVTADTAQDQDETYTVVGLLDGRIVILNNNGEELYSRGLRDNSRYPVIYNVQIMAGSPEGLELVVLAGHTPLHLYRISLAKDQDGGLYAVDPVRRELPFQITSPAPLFVRRGIEETFFVSHDNRTFSLSYNPESGTLSEAVARDTPGALTEFWQDYPSTPERRLEGNRAGTELYVYRGDTSTSLELYGGEGYLWFKSARSIPYAINYLDSMFFQRIDSRVFAYVLEEG</sequence>
<organism evidence="1 2">
    <name type="scientific">Salinispira pacifica</name>
    <dbReference type="NCBI Taxonomy" id="1307761"/>
    <lineage>
        <taxon>Bacteria</taxon>
        <taxon>Pseudomonadati</taxon>
        <taxon>Spirochaetota</taxon>
        <taxon>Spirochaetia</taxon>
        <taxon>Spirochaetales</taxon>
        <taxon>Spirochaetaceae</taxon>
        <taxon>Salinispira</taxon>
    </lineage>
</organism>
<dbReference type="KEGG" id="slr:L21SP2_1149"/>
<proteinExistence type="predicted"/>
<evidence type="ECO:0000313" key="2">
    <source>
        <dbReference type="Proteomes" id="UP000018680"/>
    </source>
</evidence>